<protein>
    <submittedName>
        <fullName evidence="2">Uncharacterized protein</fullName>
    </submittedName>
</protein>
<organism evidence="2">
    <name type="scientific">Psilocybe cubensis</name>
    <name type="common">Psychedelic mushroom</name>
    <name type="synonym">Stropharia cubensis</name>
    <dbReference type="NCBI Taxonomy" id="181762"/>
    <lineage>
        <taxon>Eukaryota</taxon>
        <taxon>Fungi</taxon>
        <taxon>Dikarya</taxon>
        <taxon>Basidiomycota</taxon>
        <taxon>Agaricomycotina</taxon>
        <taxon>Agaricomycetes</taxon>
        <taxon>Agaricomycetidae</taxon>
        <taxon>Agaricales</taxon>
        <taxon>Agaricineae</taxon>
        <taxon>Strophariaceae</taxon>
        <taxon>Psilocybe</taxon>
    </lineage>
</organism>
<sequence>MDGVVVQRRDTRSRADNTYERPNDPVVDSKDRADGAVAGAVKKQADNWPVEEAGASIEARLGGAPTGTDGAIAIHGDEAYVPGPDDVLVCAEGGGPVCSECEAGGVKWSPKRTTTTTTLQPS</sequence>
<evidence type="ECO:0000313" key="2">
    <source>
        <dbReference type="EMBL" id="KAG5161740.1"/>
    </source>
</evidence>
<dbReference type="EMBL" id="JAFIQS010000027">
    <property type="protein sequence ID" value="KAG5161740.1"/>
    <property type="molecule type" value="Genomic_DNA"/>
</dbReference>
<evidence type="ECO:0000313" key="3">
    <source>
        <dbReference type="EMBL" id="KAG5164996.1"/>
    </source>
</evidence>
<accession>A0A8H7XHV9</accession>
<dbReference type="EMBL" id="JAFIQS010000010">
    <property type="protein sequence ID" value="KAG5164996.1"/>
    <property type="molecule type" value="Genomic_DNA"/>
</dbReference>
<name>A0A8H7XHV9_PSICU</name>
<proteinExistence type="predicted"/>
<comment type="caution">
    <text evidence="2">The sequence shown here is derived from an EMBL/GenBank/DDBJ whole genome shotgun (WGS) entry which is preliminary data.</text>
</comment>
<feature type="compositionally biased region" description="Basic and acidic residues" evidence="1">
    <location>
        <begin position="7"/>
        <end position="31"/>
    </location>
</feature>
<feature type="region of interest" description="Disordered" evidence="1">
    <location>
        <begin position="1"/>
        <end position="31"/>
    </location>
</feature>
<dbReference type="EMBL" id="JAFIQS010000007">
    <property type="protein sequence ID" value="KAG5167416.1"/>
    <property type="molecule type" value="Genomic_DNA"/>
</dbReference>
<evidence type="ECO:0000313" key="4">
    <source>
        <dbReference type="EMBL" id="KAG5167416.1"/>
    </source>
</evidence>
<evidence type="ECO:0000256" key="1">
    <source>
        <dbReference type="SAM" id="MobiDB-lite"/>
    </source>
</evidence>
<gene>
    <name evidence="4" type="ORF">JR316_007765</name>
    <name evidence="3" type="ORF">JR316_009690</name>
    <name evidence="2" type="ORF">JR316_013400</name>
</gene>
<dbReference type="AlphaFoldDB" id="A0A8H7XHV9"/>
<reference evidence="2" key="1">
    <citation type="submission" date="2021-02" db="EMBL/GenBank/DDBJ databases">
        <title>Psilocybe cubensis genome.</title>
        <authorList>
            <person name="Mckernan K.J."/>
            <person name="Crawford S."/>
            <person name="Trippe A."/>
            <person name="Kane L.T."/>
            <person name="Mclaughlin S."/>
        </authorList>
    </citation>
    <scope>NUCLEOTIDE SEQUENCE [LARGE SCALE GENOMIC DNA]</scope>
    <source>
        <strain evidence="2">MGC-MH-2018</strain>
    </source>
</reference>